<proteinExistence type="inferred from homology"/>
<accession>A0A5P1RDS4</accession>
<sequence>MKYSLRQLEVFLAVAHYDNITRAAESLAMSQSAASSALRDLEEQFDIRLFDRVGKRLQINELGRLVRPRVEALIAQARSLEQELNQHQTPGSLKLGATLTIGNYLAVELMASYMSEHPGRRVTLEVANTSAIVEKISNFELDIGLIEGEANHPNLIFTPWLEDELVVFCSPRHPLATKKQLSDQDLQNAGWILREQGSGTRQAFDWAMRGLLPRLNVLLELQHTEAIKRSVRAGLGISCLSRIALQESFQNGSLVELGIPGRNMHRQFYLVLHKQKYQSAGIRHWLSMCAKLEQNWH</sequence>
<keyword evidence="7" id="KW-1185">Reference proteome</keyword>
<dbReference type="PANTHER" id="PTHR30126:SF94">
    <property type="entry name" value="LYSR FAMILY TRANSCRIPTIONAL REGULATOR"/>
    <property type="match status" value="1"/>
</dbReference>
<dbReference type="GO" id="GO:0003700">
    <property type="term" value="F:DNA-binding transcription factor activity"/>
    <property type="evidence" value="ECO:0007669"/>
    <property type="project" value="InterPro"/>
</dbReference>
<dbReference type="PROSITE" id="PS50931">
    <property type="entry name" value="HTH_LYSR"/>
    <property type="match status" value="1"/>
</dbReference>
<dbReference type="GO" id="GO:0000976">
    <property type="term" value="F:transcription cis-regulatory region binding"/>
    <property type="evidence" value="ECO:0007669"/>
    <property type="project" value="TreeGrafter"/>
</dbReference>
<dbReference type="RefSeq" id="WP_138987862.1">
    <property type="nucleotide sequence ID" value="NZ_CP043869.1"/>
</dbReference>
<name>A0A5P1RDS4_9GAMM</name>
<evidence type="ECO:0000256" key="1">
    <source>
        <dbReference type="ARBA" id="ARBA00009437"/>
    </source>
</evidence>
<dbReference type="Gene3D" id="3.40.190.290">
    <property type="match status" value="1"/>
</dbReference>
<evidence type="ECO:0000256" key="2">
    <source>
        <dbReference type="ARBA" id="ARBA00023015"/>
    </source>
</evidence>
<evidence type="ECO:0000256" key="3">
    <source>
        <dbReference type="ARBA" id="ARBA00023125"/>
    </source>
</evidence>
<dbReference type="OrthoDB" id="9808620at2"/>
<gene>
    <name evidence="6" type="ORF">F0U83_14030</name>
</gene>
<dbReference type="SUPFAM" id="SSF46785">
    <property type="entry name" value="Winged helix' DNA-binding domain"/>
    <property type="match status" value="1"/>
</dbReference>
<dbReference type="KEGG" id="ncu:F0U83_14030"/>
<dbReference type="NCBIfam" id="NF008095">
    <property type="entry name" value="PRK10837.1"/>
    <property type="match status" value="1"/>
</dbReference>
<keyword evidence="2" id="KW-0805">Transcription regulation</keyword>
<evidence type="ECO:0000313" key="7">
    <source>
        <dbReference type="Proteomes" id="UP000324760"/>
    </source>
</evidence>
<organism evidence="6 7">
    <name type="scientific">Neptunomonas concharum</name>
    <dbReference type="NCBI Taxonomy" id="1031538"/>
    <lineage>
        <taxon>Bacteria</taxon>
        <taxon>Pseudomonadati</taxon>
        <taxon>Pseudomonadota</taxon>
        <taxon>Gammaproteobacteria</taxon>
        <taxon>Oceanospirillales</taxon>
        <taxon>Oceanospirillaceae</taxon>
        <taxon>Neptunomonas</taxon>
    </lineage>
</organism>
<keyword evidence="3" id="KW-0238">DNA-binding</keyword>
<evidence type="ECO:0000256" key="4">
    <source>
        <dbReference type="ARBA" id="ARBA00023163"/>
    </source>
</evidence>
<dbReference type="InterPro" id="IPR005119">
    <property type="entry name" value="LysR_subst-bd"/>
</dbReference>
<dbReference type="SUPFAM" id="SSF53850">
    <property type="entry name" value="Periplasmic binding protein-like II"/>
    <property type="match status" value="1"/>
</dbReference>
<dbReference type="InterPro" id="IPR036390">
    <property type="entry name" value="WH_DNA-bd_sf"/>
</dbReference>
<feature type="domain" description="HTH lysR-type" evidence="5">
    <location>
        <begin position="1"/>
        <end position="60"/>
    </location>
</feature>
<dbReference type="Pfam" id="PF00126">
    <property type="entry name" value="HTH_1"/>
    <property type="match status" value="1"/>
</dbReference>
<dbReference type="PANTHER" id="PTHR30126">
    <property type="entry name" value="HTH-TYPE TRANSCRIPTIONAL REGULATOR"/>
    <property type="match status" value="1"/>
</dbReference>
<dbReference type="Pfam" id="PF03466">
    <property type="entry name" value="LysR_substrate"/>
    <property type="match status" value="1"/>
</dbReference>
<dbReference type="Proteomes" id="UP000324760">
    <property type="component" value="Chromosome"/>
</dbReference>
<keyword evidence="4" id="KW-0804">Transcription</keyword>
<dbReference type="AlphaFoldDB" id="A0A5P1RDS4"/>
<dbReference type="InterPro" id="IPR036388">
    <property type="entry name" value="WH-like_DNA-bd_sf"/>
</dbReference>
<dbReference type="PRINTS" id="PR00039">
    <property type="entry name" value="HTHLYSR"/>
</dbReference>
<protein>
    <submittedName>
        <fullName evidence="6">LysR family transcriptional regulator</fullName>
    </submittedName>
</protein>
<dbReference type="Gene3D" id="1.10.10.10">
    <property type="entry name" value="Winged helix-like DNA-binding domain superfamily/Winged helix DNA-binding domain"/>
    <property type="match status" value="1"/>
</dbReference>
<reference evidence="6 7" key="1">
    <citation type="journal article" date="2019" name="Biochem. Eng. J.">
        <title>Metabolic engineering of the marine bacteria Neptunomonas concharum for the production of acetoin and meso-2,3-butanediol from acetate.</title>
        <authorList>
            <person name="Li W."/>
            <person name="Pu N."/>
            <person name="Liu C.-X."/>
            <person name="Yuan Q.-P."/>
            <person name="Li Z.-J."/>
        </authorList>
    </citation>
    <scope>NUCLEOTIDE SEQUENCE [LARGE SCALE GENOMIC DNA]</scope>
    <source>
        <strain evidence="6 7">JCM17730</strain>
    </source>
</reference>
<dbReference type="CDD" id="cd08420">
    <property type="entry name" value="PBP2_CysL_like"/>
    <property type="match status" value="1"/>
</dbReference>
<dbReference type="InterPro" id="IPR000847">
    <property type="entry name" value="LysR_HTH_N"/>
</dbReference>
<dbReference type="EMBL" id="CP043869">
    <property type="protein sequence ID" value="QEQ97747.1"/>
    <property type="molecule type" value="Genomic_DNA"/>
</dbReference>
<evidence type="ECO:0000313" key="6">
    <source>
        <dbReference type="EMBL" id="QEQ97747.1"/>
    </source>
</evidence>
<evidence type="ECO:0000259" key="5">
    <source>
        <dbReference type="PROSITE" id="PS50931"/>
    </source>
</evidence>
<comment type="similarity">
    <text evidence="1">Belongs to the LysR transcriptional regulatory family.</text>
</comment>